<dbReference type="GO" id="GO:0004867">
    <property type="term" value="F:serine-type endopeptidase inhibitor activity"/>
    <property type="evidence" value="ECO:0007669"/>
    <property type="project" value="InterPro"/>
</dbReference>
<feature type="non-terminal residue" evidence="4">
    <location>
        <position position="1"/>
    </location>
</feature>
<name>A0AAN5CGR8_9BILA</name>
<dbReference type="PANTHER" id="PTHR11461:SF211">
    <property type="entry name" value="GH10112P-RELATED"/>
    <property type="match status" value="1"/>
</dbReference>
<keyword evidence="5" id="KW-1185">Reference proteome</keyword>
<comment type="caution">
    <text evidence="4">The sequence shown here is derived from an EMBL/GenBank/DDBJ whole genome shotgun (WGS) entry which is preliminary data.</text>
</comment>
<comment type="similarity">
    <text evidence="1 2">Belongs to the serpin family.</text>
</comment>
<sequence>TGILSSSLALSLLRHSSTPTENFVFSPFCLDSALAIIHDGAGGETQKELTNLLLNGCSPADVTAFYSSLAIYLPSSDESGVAFKSANRFYVDDSISLKDDYKKQVEDKYKATVESITLSEKADAAEAMNKFVEEATNGKIENAITADGIDNDVKAILINAIYFLDKWKIPFNAAQTYDMKFYATEGETWTPFLTNGEVRFR</sequence>
<evidence type="ECO:0000256" key="2">
    <source>
        <dbReference type="RuleBase" id="RU000411"/>
    </source>
</evidence>
<reference evidence="5" key="1">
    <citation type="submission" date="2022-10" db="EMBL/GenBank/DDBJ databases">
        <title>Genome assembly of Pristionchus species.</title>
        <authorList>
            <person name="Yoshida K."/>
            <person name="Sommer R.J."/>
        </authorList>
    </citation>
    <scope>NUCLEOTIDE SEQUENCE [LARGE SCALE GENOMIC DNA]</scope>
    <source>
        <strain evidence="5">RS5460</strain>
    </source>
</reference>
<dbReference type="InterPro" id="IPR023796">
    <property type="entry name" value="Serpin_dom"/>
</dbReference>
<dbReference type="GO" id="GO:0005615">
    <property type="term" value="C:extracellular space"/>
    <property type="evidence" value="ECO:0007669"/>
    <property type="project" value="InterPro"/>
</dbReference>
<dbReference type="Gene3D" id="3.30.497.10">
    <property type="entry name" value="Antithrombin, subunit I, domain 2"/>
    <property type="match status" value="1"/>
</dbReference>
<dbReference type="CDD" id="cd00172">
    <property type="entry name" value="serpin"/>
    <property type="match status" value="1"/>
</dbReference>
<evidence type="ECO:0000256" key="1">
    <source>
        <dbReference type="ARBA" id="ARBA00009500"/>
    </source>
</evidence>
<dbReference type="Pfam" id="PF00079">
    <property type="entry name" value="Serpin"/>
    <property type="match status" value="1"/>
</dbReference>
<dbReference type="InterPro" id="IPR000215">
    <property type="entry name" value="Serpin_fam"/>
</dbReference>
<dbReference type="InterPro" id="IPR042178">
    <property type="entry name" value="Serpin_sf_1"/>
</dbReference>
<gene>
    <name evidence="4" type="ORF">PMAYCL1PPCAC_13744</name>
</gene>
<organism evidence="4 5">
    <name type="scientific">Pristionchus mayeri</name>
    <dbReference type="NCBI Taxonomy" id="1317129"/>
    <lineage>
        <taxon>Eukaryota</taxon>
        <taxon>Metazoa</taxon>
        <taxon>Ecdysozoa</taxon>
        <taxon>Nematoda</taxon>
        <taxon>Chromadorea</taxon>
        <taxon>Rhabditida</taxon>
        <taxon>Rhabditina</taxon>
        <taxon>Diplogasteromorpha</taxon>
        <taxon>Diplogasteroidea</taxon>
        <taxon>Neodiplogasteridae</taxon>
        <taxon>Pristionchus</taxon>
    </lineage>
</organism>
<protein>
    <recommendedName>
        <fullName evidence="3">Serpin domain-containing protein</fullName>
    </recommendedName>
</protein>
<feature type="non-terminal residue" evidence="4">
    <location>
        <position position="201"/>
    </location>
</feature>
<dbReference type="SMART" id="SM00093">
    <property type="entry name" value="SERPIN"/>
    <property type="match status" value="1"/>
</dbReference>
<evidence type="ECO:0000313" key="4">
    <source>
        <dbReference type="EMBL" id="GMR43549.1"/>
    </source>
</evidence>
<feature type="domain" description="Serpin" evidence="3">
    <location>
        <begin position="10"/>
        <end position="201"/>
    </location>
</feature>
<dbReference type="InterPro" id="IPR036186">
    <property type="entry name" value="Serpin_sf"/>
</dbReference>
<dbReference type="EMBL" id="BTRK01000003">
    <property type="protein sequence ID" value="GMR43549.1"/>
    <property type="molecule type" value="Genomic_DNA"/>
</dbReference>
<dbReference type="PANTHER" id="PTHR11461">
    <property type="entry name" value="SERINE PROTEASE INHIBITOR, SERPIN"/>
    <property type="match status" value="1"/>
</dbReference>
<evidence type="ECO:0000259" key="3">
    <source>
        <dbReference type="SMART" id="SM00093"/>
    </source>
</evidence>
<evidence type="ECO:0000313" key="5">
    <source>
        <dbReference type="Proteomes" id="UP001328107"/>
    </source>
</evidence>
<accession>A0AAN5CGR8</accession>
<dbReference type="Proteomes" id="UP001328107">
    <property type="component" value="Unassembled WGS sequence"/>
</dbReference>
<proteinExistence type="inferred from homology"/>
<dbReference type="AlphaFoldDB" id="A0AAN5CGR8"/>
<dbReference type="SUPFAM" id="SSF56574">
    <property type="entry name" value="Serpins"/>
    <property type="match status" value="1"/>
</dbReference>